<proteinExistence type="inferred from homology"/>
<dbReference type="GO" id="GO:0003677">
    <property type="term" value="F:DNA binding"/>
    <property type="evidence" value="ECO:0007669"/>
    <property type="project" value="InterPro"/>
</dbReference>
<evidence type="ECO:0000313" key="6">
    <source>
        <dbReference type="EMBL" id="PQJ97111.1"/>
    </source>
</evidence>
<dbReference type="Pfam" id="PF03400">
    <property type="entry name" value="DDE_Tnp_IS1"/>
    <property type="match status" value="1"/>
</dbReference>
<sequence length="237" mass="27791">MHCPKCHSQSLVKNGFNATNKQMYRCKDCGRQFVLNPAKGEISDEKKSLIDRLLLERVSLAAITRIVGVSKSWLQRYVNEKYESIPRHVEVSKKRRGRLTIECDEMWSFVHKLKNKQWLWLAIDTRTREIVGAYIGDRSEKSARGLWNSLPPIYRQCAVSYTDFWAAYGMIFPSKRHRAVGKESGRTNHIERLNCTFRQRISRLVRKTLSFSKKLTNHIGAIWYFIHHYNATLSTRK</sequence>
<evidence type="ECO:0000256" key="1">
    <source>
        <dbReference type="ARBA" id="ARBA00004091"/>
    </source>
</evidence>
<dbReference type="RefSeq" id="WP_105072852.1">
    <property type="nucleotide sequence ID" value="NZ_PPGH01000018.1"/>
</dbReference>
<feature type="domain" description="InsA N-terminal zinc ribbon" evidence="5">
    <location>
        <begin position="2"/>
        <end position="29"/>
    </location>
</feature>
<dbReference type="InterPro" id="IPR005063">
    <property type="entry name" value="Transposase_27"/>
</dbReference>
<dbReference type="GO" id="GO:0006313">
    <property type="term" value="P:DNA transposition"/>
    <property type="evidence" value="ECO:0007669"/>
    <property type="project" value="InterPro"/>
</dbReference>
<dbReference type="NCBIfam" id="NF033558">
    <property type="entry name" value="transpos_IS1"/>
    <property type="match status" value="1"/>
</dbReference>
<accession>A0A2S7XUJ9</accession>
<evidence type="ECO:0000256" key="3">
    <source>
        <dbReference type="ARBA" id="ARBA00022578"/>
    </source>
</evidence>
<comment type="similarity">
    <text evidence="2">Belongs to the transposase 27 family.</text>
</comment>
<keyword evidence="3" id="KW-0815">Transposition</keyword>
<dbReference type="AlphaFoldDB" id="A0A2S7XUJ9"/>
<comment type="caution">
    <text evidence="6">The sequence shown here is derived from an EMBL/GenBank/DDBJ whole genome shotgun (WGS) entry which is preliminary data.</text>
</comment>
<dbReference type="Proteomes" id="UP000239936">
    <property type="component" value="Unassembled WGS sequence"/>
</dbReference>
<evidence type="ECO:0000256" key="2">
    <source>
        <dbReference type="ARBA" id="ARBA00008841"/>
    </source>
</evidence>
<evidence type="ECO:0000313" key="7">
    <source>
        <dbReference type="Proteomes" id="UP000239936"/>
    </source>
</evidence>
<comment type="function">
    <text evidence="1">Absolutely required for transposition of IS1.</text>
</comment>
<dbReference type="GO" id="GO:0004803">
    <property type="term" value="F:transposase activity"/>
    <property type="evidence" value="ECO:0007669"/>
    <property type="project" value="InterPro"/>
</dbReference>
<dbReference type="EMBL" id="PPGH01000018">
    <property type="protein sequence ID" value="PQJ97111.1"/>
    <property type="molecule type" value="Genomic_DNA"/>
</dbReference>
<keyword evidence="4" id="KW-0233">DNA recombination</keyword>
<name>A0A2S7XUJ9_9GAMM</name>
<dbReference type="OrthoDB" id="9783238at2"/>
<protein>
    <submittedName>
        <fullName evidence="6">IS1 family transposase</fullName>
    </submittedName>
</protein>
<gene>
    <name evidence="6" type="ORF">CXB77_03855</name>
</gene>
<reference evidence="6 7" key="1">
    <citation type="submission" date="2018-01" db="EMBL/GenBank/DDBJ databases">
        <title>The complete genome sequence of Chromatium okenii LaCa, a purple sulfur bacterium with a turbulent life.</title>
        <authorList>
            <person name="Luedin S.M."/>
            <person name="Liechti N."/>
            <person name="Storelli N."/>
            <person name="Danza F."/>
            <person name="Wittwer M."/>
            <person name="Pothier J.F."/>
            <person name="Tonolla M.A."/>
        </authorList>
    </citation>
    <scope>NUCLEOTIDE SEQUENCE [LARGE SCALE GENOMIC DNA]</scope>
    <source>
        <strain evidence="6 7">LaCa</strain>
    </source>
</reference>
<dbReference type="Pfam" id="PF03811">
    <property type="entry name" value="Zn_ribbon_InsA"/>
    <property type="match status" value="1"/>
</dbReference>
<dbReference type="InterPro" id="IPR003220">
    <property type="entry name" value="InsA_N_dom_Znf"/>
</dbReference>
<evidence type="ECO:0000256" key="4">
    <source>
        <dbReference type="ARBA" id="ARBA00023172"/>
    </source>
</evidence>
<dbReference type="PANTHER" id="PTHR33293">
    <property type="entry name" value="INSERTION ELEMENT IS1 1 PROTEIN INSB-RELATED"/>
    <property type="match status" value="1"/>
</dbReference>
<dbReference type="InterPro" id="IPR051354">
    <property type="entry name" value="Transposase_27_IS1"/>
</dbReference>
<dbReference type="PANTHER" id="PTHR33293:SF1">
    <property type="entry name" value="INSERTION ELEMENT IS1 1 PROTEIN INSB-RELATED"/>
    <property type="match status" value="1"/>
</dbReference>
<evidence type="ECO:0000259" key="5">
    <source>
        <dbReference type="Pfam" id="PF03811"/>
    </source>
</evidence>
<organism evidence="6 7">
    <name type="scientific">Chromatium okenii</name>
    <dbReference type="NCBI Taxonomy" id="61644"/>
    <lineage>
        <taxon>Bacteria</taxon>
        <taxon>Pseudomonadati</taxon>
        <taxon>Pseudomonadota</taxon>
        <taxon>Gammaproteobacteria</taxon>
        <taxon>Chromatiales</taxon>
        <taxon>Chromatiaceae</taxon>
        <taxon>Chromatium</taxon>
    </lineage>
</organism>
<keyword evidence="7" id="KW-1185">Reference proteome</keyword>